<dbReference type="RefSeq" id="WP_280321238.1">
    <property type="nucleotide sequence ID" value="NZ_CP118605.1"/>
</dbReference>
<dbReference type="SUPFAM" id="SSF57997">
    <property type="entry name" value="Tropomyosin"/>
    <property type="match status" value="1"/>
</dbReference>
<keyword evidence="1" id="KW-0175">Coiled coil</keyword>
<evidence type="ECO:0000256" key="1">
    <source>
        <dbReference type="SAM" id="Coils"/>
    </source>
</evidence>
<reference evidence="2 3" key="1">
    <citation type="submission" date="2023-02" db="EMBL/GenBank/DDBJ databases">
        <title>Description and genomic characterization of Microbulbifer bruguierae sp. nov., isolated from the sediment of mangrove plant Bruguiera sexangula.</title>
        <authorList>
            <person name="Long M."/>
        </authorList>
    </citation>
    <scope>NUCLEOTIDE SEQUENCE [LARGE SCALE GENOMIC DNA]</scope>
    <source>
        <strain evidence="2 3">H12</strain>
    </source>
</reference>
<feature type="coiled-coil region" evidence="1">
    <location>
        <begin position="30"/>
        <end position="92"/>
    </location>
</feature>
<gene>
    <name evidence="2" type="ORF">PVT68_03560</name>
</gene>
<dbReference type="EMBL" id="CP118605">
    <property type="protein sequence ID" value="WGL17380.1"/>
    <property type="molecule type" value="Genomic_DNA"/>
</dbReference>
<evidence type="ECO:0000313" key="3">
    <source>
        <dbReference type="Proteomes" id="UP001236500"/>
    </source>
</evidence>
<proteinExistence type="predicted"/>
<keyword evidence="3" id="KW-1185">Reference proteome</keyword>
<protein>
    <recommendedName>
        <fullName evidence="4">Secreted protein</fullName>
    </recommendedName>
</protein>
<sequence length="347" mass="38815">MAVNRGCSLIFAGVLGVIGWCAVVQAASTLSAEQNRLARMEQLLENYLVELEDVENEMLAYDYKLKRAEESLQKARENHKSSLMALKVAEREHKGAPTSDTERALHKAEHAFAMAERGVESRNRRVEIIQSTHTELEARLQKSRTSVADGKSRLAKQQVVVDNLIQAMLNKVDEQPTQMASAPKPEVPAAADVVANLDVPEPTLASLSPQLPDDSAPIAATAEAVPVADQREVDPELLEYVRGERQRLEKVLGELDEDDEGKQTFRSLSLRPSGEGAIEFEFLGQDQYKLVAPVSAGRQTYKINSWRFRRTIPADDDGVRYVFIFDARRLSRPRLVMYPEYVLSQLD</sequence>
<accession>A0ABY8NFB9</accession>
<name>A0ABY8NFB9_9GAMM</name>
<dbReference type="Proteomes" id="UP001236500">
    <property type="component" value="Chromosome"/>
</dbReference>
<evidence type="ECO:0000313" key="2">
    <source>
        <dbReference type="EMBL" id="WGL17380.1"/>
    </source>
</evidence>
<evidence type="ECO:0008006" key="4">
    <source>
        <dbReference type="Google" id="ProtNLM"/>
    </source>
</evidence>
<organism evidence="2 3">
    <name type="scientific">Microbulbifer bruguierae</name>
    <dbReference type="NCBI Taxonomy" id="3029061"/>
    <lineage>
        <taxon>Bacteria</taxon>
        <taxon>Pseudomonadati</taxon>
        <taxon>Pseudomonadota</taxon>
        <taxon>Gammaproteobacteria</taxon>
        <taxon>Cellvibrionales</taxon>
        <taxon>Microbulbiferaceae</taxon>
        <taxon>Microbulbifer</taxon>
    </lineage>
</organism>